<dbReference type="Proteomes" id="UP000297890">
    <property type="component" value="Unassembled WGS sequence"/>
</dbReference>
<gene>
    <name evidence="1" type="ORF">E4680_12510</name>
</gene>
<sequence length="249" mass="28996">MTRPIKQLPIELPKDYDPGPEFFYENIIKPLIPDMIKLMDHGIKIDKNKVAALEKTIEVVQKTVKNRLENSLWVEKLEDALTPMSQKKHAEKALQKLRKPEYYMRDYKPTDIVQRSSIVNNFLEERGLSHYYRSKWTIKDLKDLLKATGLPFIQSLINKEVKFDNPIVTRGLLKLAEHKAELWNRVAYEKAKMTVDRVVFNPNSHKHLSTLFELMGVETGEKSKKTGKDSYGREQLEDCLKAVNNLLDD</sequence>
<accession>A0A4Z0F586</accession>
<dbReference type="AlphaFoldDB" id="A0A4Z0F586"/>
<name>A0A4Z0F586_9GAMM</name>
<dbReference type="RefSeq" id="WP_135282757.1">
    <property type="nucleotide sequence ID" value="NZ_SRIO01000023.1"/>
</dbReference>
<protein>
    <submittedName>
        <fullName evidence="1">Uncharacterized protein</fullName>
    </submittedName>
</protein>
<evidence type="ECO:0000313" key="1">
    <source>
        <dbReference type="EMBL" id="TFZ81431.1"/>
    </source>
</evidence>
<dbReference type="EMBL" id="SRIO01000023">
    <property type="protein sequence ID" value="TFZ81431.1"/>
    <property type="molecule type" value="Genomic_DNA"/>
</dbReference>
<proteinExistence type="predicted"/>
<evidence type="ECO:0000313" key="2">
    <source>
        <dbReference type="Proteomes" id="UP000297890"/>
    </source>
</evidence>
<keyword evidence="2" id="KW-1185">Reference proteome</keyword>
<comment type="caution">
    <text evidence="1">The sequence shown here is derived from an EMBL/GenBank/DDBJ whole genome shotgun (WGS) entry which is preliminary data.</text>
</comment>
<organism evidence="1 2">
    <name type="scientific">Candidatus Macondimonas diazotrophica</name>
    <dbReference type="NCBI Taxonomy" id="2305248"/>
    <lineage>
        <taxon>Bacteria</taxon>
        <taxon>Pseudomonadati</taxon>
        <taxon>Pseudomonadota</taxon>
        <taxon>Gammaproteobacteria</taxon>
        <taxon>Chromatiales</taxon>
        <taxon>Ectothiorhodospiraceae</taxon>
        <taxon>Candidatus Macondimonas</taxon>
    </lineage>
</organism>
<reference evidence="1 2" key="1">
    <citation type="journal article" date="2019" name="ISME J.">
        <title>Candidatus Macondimonas diazotrophica, a novel gammaproteobacterial genus dominating crude-oil-contaminated coastal sediments.</title>
        <authorList>
            <person name="Karthikeyan S."/>
            <person name="Konstantinidis K."/>
        </authorList>
    </citation>
    <scope>NUCLEOTIDE SEQUENCE [LARGE SCALE GENOMIC DNA]</scope>
    <source>
        <strain evidence="1 2">KTK01</strain>
    </source>
</reference>